<evidence type="ECO:0000256" key="1">
    <source>
        <dbReference type="ARBA" id="ARBA00022679"/>
    </source>
</evidence>
<dbReference type="InterPro" id="IPR013785">
    <property type="entry name" value="Aldolase_TIM"/>
</dbReference>
<reference evidence="4 5" key="1">
    <citation type="submission" date="2019-09" db="EMBL/GenBank/DDBJ databases">
        <title>Goodfellowia gen. nov., a new genus of the Pseudonocardineae related to Actinoalloteichus, containing Goodfellowia coeruleoviolacea gen. nov., comb. nov. gen. nov., comb. nov.</title>
        <authorList>
            <person name="Labeda D."/>
        </authorList>
    </citation>
    <scope>NUCLEOTIDE SEQUENCE [LARGE SCALE GENOMIC DNA]</scope>
    <source>
        <strain evidence="4 5">AN110305</strain>
    </source>
</reference>
<dbReference type="InterPro" id="IPR000891">
    <property type="entry name" value="PYR_CT"/>
</dbReference>
<protein>
    <recommendedName>
        <fullName evidence="3">Pyruvate carboxyltransferase domain-containing protein</fullName>
    </recommendedName>
</protein>
<evidence type="ECO:0000256" key="2">
    <source>
        <dbReference type="RuleBase" id="RU003523"/>
    </source>
</evidence>
<dbReference type="PROSITE" id="PS00816">
    <property type="entry name" value="AIPM_HOMOCIT_SYNTH_2"/>
    <property type="match status" value="1"/>
</dbReference>
<name>A0A5B2XSM5_9PSEU</name>
<gene>
    <name evidence="4" type="ORF">F0L68_01410</name>
</gene>
<proteinExistence type="inferred from homology"/>
<dbReference type="Gene3D" id="1.10.238.260">
    <property type="match status" value="1"/>
</dbReference>
<dbReference type="Gene3D" id="3.20.20.70">
    <property type="entry name" value="Aldolase class I"/>
    <property type="match status" value="1"/>
</dbReference>
<dbReference type="OrthoDB" id="9803573at2"/>
<feature type="domain" description="Pyruvate carboxyltransferase" evidence="3">
    <location>
        <begin position="16"/>
        <end position="270"/>
    </location>
</feature>
<dbReference type="PROSITE" id="PS50991">
    <property type="entry name" value="PYR_CT"/>
    <property type="match status" value="1"/>
</dbReference>
<organism evidence="4 5">
    <name type="scientific">Solihabitans fulvus</name>
    <dbReference type="NCBI Taxonomy" id="1892852"/>
    <lineage>
        <taxon>Bacteria</taxon>
        <taxon>Bacillati</taxon>
        <taxon>Actinomycetota</taxon>
        <taxon>Actinomycetes</taxon>
        <taxon>Pseudonocardiales</taxon>
        <taxon>Pseudonocardiaceae</taxon>
        <taxon>Solihabitans</taxon>
    </lineage>
</organism>
<keyword evidence="5" id="KW-1185">Reference proteome</keyword>
<dbReference type="Pfam" id="PF00682">
    <property type="entry name" value="HMGL-like"/>
    <property type="match status" value="1"/>
</dbReference>
<dbReference type="PANTHER" id="PTHR42880:SF1">
    <property type="entry name" value="ISOPROPYLMALATE_HOMOCITRATE_CITRAMALATE SYNTHASE FAMILY PROTEIN"/>
    <property type="match status" value="1"/>
</dbReference>
<accession>A0A5B2XSM5</accession>
<comment type="caution">
    <text evidence="4">The sequence shown here is derived from an EMBL/GenBank/DDBJ whole genome shotgun (WGS) entry which is preliminary data.</text>
</comment>
<dbReference type="InterPro" id="IPR002034">
    <property type="entry name" value="AIPM/Hcit_synth_CS"/>
</dbReference>
<dbReference type="GO" id="GO:0046912">
    <property type="term" value="F:acyltransferase activity, acyl groups converted into alkyl on transfer"/>
    <property type="evidence" value="ECO:0007669"/>
    <property type="project" value="InterPro"/>
</dbReference>
<evidence type="ECO:0000313" key="5">
    <source>
        <dbReference type="Proteomes" id="UP000323454"/>
    </source>
</evidence>
<sequence>MNDQQSESMSHHPASVEVIDCTLRDGEQTPGVWFTVEEKVHLAEALSAAGVRVLDAGFPASSGADLEAMQEMRHRGVRASIGATARPLPQDVAAAEKAGADEVFMFMPTSDLRLRETLGITRDQASEIMRAGAREVLGRGMGLNVVFEDATRADPEHMAALVDEVCSDGTAARLILADSVGCAHPAGMRKLVRFLAERLDPAVAICTHAHNDFGLATANTLAAVEAGARAITCTVNGIGERAGNADLAECLAALTHLHGIEHGVDPESLPALSRLVERISGIHMSATKPVTGFNVYRHESGLHVDSMLKNTASYEFLPASWTGGERAYVLGKHSGTSLVRHILGRAGAECDDATAHELLRELKCVADERDKTGHDRAFLAKEEFTSAALAGVPEDVLISGYRRRVEEDRGRQDHQ</sequence>
<dbReference type="AlphaFoldDB" id="A0A5B2XSM5"/>
<dbReference type="SUPFAM" id="SSF51569">
    <property type="entry name" value="Aldolase"/>
    <property type="match status" value="1"/>
</dbReference>
<comment type="similarity">
    <text evidence="2">Belongs to the alpha-IPM synthase/homocitrate synthase family.</text>
</comment>
<dbReference type="PANTHER" id="PTHR42880">
    <property type="entry name" value="HOMOCITRATE SYNTHASE"/>
    <property type="match status" value="1"/>
</dbReference>
<dbReference type="PROSITE" id="PS00815">
    <property type="entry name" value="AIPM_HOMOCIT_SYNTH_1"/>
    <property type="match status" value="1"/>
</dbReference>
<dbReference type="InterPro" id="IPR054691">
    <property type="entry name" value="LeuA/HCS_post-cat"/>
</dbReference>
<evidence type="ECO:0000313" key="4">
    <source>
        <dbReference type="EMBL" id="KAA2266436.1"/>
    </source>
</evidence>
<evidence type="ECO:0000259" key="3">
    <source>
        <dbReference type="PROSITE" id="PS50991"/>
    </source>
</evidence>
<reference evidence="4 5" key="2">
    <citation type="submission" date="2019-09" db="EMBL/GenBank/DDBJ databases">
        <authorList>
            <person name="Jin C."/>
        </authorList>
    </citation>
    <scope>NUCLEOTIDE SEQUENCE [LARGE SCALE GENOMIC DNA]</scope>
    <source>
        <strain evidence="4 5">AN110305</strain>
    </source>
</reference>
<dbReference type="Pfam" id="PF22617">
    <property type="entry name" value="HCS_D2"/>
    <property type="match status" value="1"/>
</dbReference>
<dbReference type="GO" id="GO:0019752">
    <property type="term" value="P:carboxylic acid metabolic process"/>
    <property type="evidence" value="ECO:0007669"/>
    <property type="project" value="InterPro"/>
</dbReference>
<keyword evidence="1 2" id="KW-0808">Transferase</keyword>
<dbReference type="Proteomes" id="UP000323454">
    <property type="component" value="Unassembled WGS sequence"/>
</dbReference>
<dbReference type="EMBL" id="VUOB01000002">
    <property type="protein sequence ID" value="KAA2266436.1"/>
    <property type="molecule type" value="Genomic_DNA"/>
</dbReference>